<gene>
    <name evidence="2" type="ORF">NliqN6_0596</name>
</gene>
<dbReference type="PANTHER" id="PTHR12817">
    <property type="entry name" value="TRAFFICKING PROTEIN PARTICLE COMPLEX SUBUNIT 6B"/>
    <property type="match status" value="1"/>
</dbReference>
<dbReference type="EMBL" id="BLZA01000007">
    <property type="protein sequence ID" value="GHJ84194.1"/>
    <property type="molecule type" value="Genomic_DNA"/>
</dbReference>
<dbReference type="SUPFAM" id="SSF111126">
    <property type="entry name" value="Ligand-binding domain in the NO signalling and Golgi transport"/>
    <property type="match status" value="1"/>
</dbReference>
<reference evidence="2" key="1">
    <citation type="submission" date="2020-07" db="EMBL/GenBank/DDBJ databases">
        <title>Draft Genome Sequence of a Deep-Sea Yeast, Naganishia (Cryptococcus) liquefaciens strain N6.</title>
        <authorList>
            <person name="Han Y.W."/>
            <person name="Kajitani R."/>
            <person name="Morimoto H."/>
            <person name="Parhat M."/>
            <person name="Tsubouchi H."/>
            <person name="Bakenova O."/>
            <person name="Ogata M."/>
            <person name="Argunhan B."/>
            <person name="Aoki R."/>
            <person name="Kajiwara S."/>
            <person name="Itoh T."/>
            <person name="Iwasaki H."/>
        </authorList>
    </citation>
    <scope>NUCLEOTIDE SEQUENCE</scope>
    <source>
        <strain evidence="2">N6</strain>
    </source>
</reference>
<accession>A0A8H3TNN5</accession>
<dbReference type="InterPro" id="IPR024096">
    <property type="entry name" value="NO_sig/Golgi_transp_ligand-bd"/>
</dbReference>
<dbReference type="GO" id="GO:0005801">
    <property type="term" value="C:cis-Golgi network"/>
    <property type="evidence" value="ECO:0007669"/>
    <property type="project" value="TreeGrafter"/>
</dbReference>
<evidence type="ECO:0000313" key="3">
    <source>
        <dbReference type="Proteomes" id="UP000620104"/>
    </source>
</evidence>
<organism evidence="2 3">
    <name type="scientific">Naganishia liquefaciens</name>
    <dbReference type="NCBI Taxonomy" id="104408"/>
    <lineage>
        <taxon>Eukaryota</taxon>
        <taxon>Fungi</taxon>
        <taxon>Dikarya</taxon>
        <taxon>Basidiomycota</taxon>
        <taxon>Agaricomycotina</taxon>
        <taxon>Tremellomycetes</taxon>
        <taxon>Filobasidiales</taxon>
        <taxon>Filobasidiaceae</taxon>
        <taxon>Naganishia</taxon>
    </lineage>
</organism>
<sequence length="279" mass="30274">MSNQPLPPLPQSASAASLLQQLASPAPSFMDNTLPSYLVNEMIRTLRHSTRVRIKRRRKAQMEVRVQQGLGDVSSTLERMSLGDNVKGKQAEIPPLVTDTAKEAAEEDEDVRKGVQESLHNIGLQVGGNIVEHITVFRSPFSTHLETMKFICKEFFLFIYSKQIDNLRTNHRGVFVLQSNAFPPLIPISSTNGPQADVEAAKIYLVYPSALIQGALARLGINVTVSVESAGLPQCTFTIKMTRHQPTGTAYFPLNTVGGNQPVPPVPGPPALPAGGGTV</sequence>
<proteinExistence type="inferred from homology"/>
<dbReference type="InterPro" id="IPR037992">
    <property type="entry name" value="TRAPPC6/Trs33"/>
</dbReference>
<comment type="similarity">
    <text evidence="1">Belongs to the TRAPP small subunits family. BET3 subfamily.</text>
</comment>
<dbReference type="InterPro" id="IPR007194">
    <property type="entry name" value="TRAPP_component"/>
</dbReference>
<evidence type="ECO:0000256" key="1">
    <source>
        <dbReference type="ARBA" id="ARBA00006218"/>
    </source>
</evidence>
<dbReference type="Gene3D" id="3.30.1380.20">
    <property type="entry name" value="Trafficking protein particle complex subunit 3"/>
    <property type="match status" value="1"/>
</dbReference>
<dbReference type="AlphaFoldDB" id="A0A8H3TNN5"/>
<dbReference type="CDD" id="cd14944">
    <property type="entry name" value="TRAPPC6A_Trs33"/>
    <property type="match status" value="1"/>
</dbReference>
<dbReference type="Pfam" id="PF04051">
    <property type="entry name" value="TRAPP"/>
    <property type="match status" value="1"/>
</dbReference>
<dbReference type="PANTHER" id="PTHR12817:SF0">
    <property type="entry name" value="GEO08327P1"/>
    <property type="match status" value="1"/>
</dbReference>
<comment type="caution">
    <text evidence="2">The sequence shown here is derived from an EMBL/GenBank/DDBJ whole genome shotgun (WGS) entry which is preliminary data.</text>
</comment>
<name>A0A8H3TNN5_9TREE</name>
<protein>
    <submittedName>
        <fullName evidence="2">Uncharacterized protein</fullName>
    </submittedName>
</protein>
<dbReference type="GO" id="GO:0005802">
    <property type="term" value="C:trans-Golgi network"/>
    <property type="evidence" value="ECO:0007669"/>
    <property type="project" value="TreeGrafter"/>
</dbReference>
<keyword evidence="3" id="KW-1185">Reference proteome</keyword>
<dbReference type="GO" id="GO:0030008">
    <property type="term" value="C:TRAPP complex"/>
    <property type="evidence" value="ECO:0007669"/>
    <property type="project" value="TreeGrafter"/>
</dbReference>
<dbReference type="OrthoDB" id="941624at2759"/>
<dbReference type="Proteomes" id="UP000620104">
    <property type="component" value="Unassembled WGS sequence"/>
</dbReference>
<evidence type="ECO:0000313" key="2">
    <source>
        <dbReference type="EMBL" id="GHJ84194.1"/>
    </source>
</evidence>
<dbReference type="GO" id="GO:0006888">
    <property type="term" value="P:endoplasmic reticulum to Golgi vesicle-mediated transport"/>
    <property type="evidence" value="ECO:0007669"/>
    <property type="project" value="TreeGrafter"/>
</dbReference>